<dbReference type="AlphaFoldDB" id="A0A2G9SH67"/>
<evidence type="ECO:0000256" key="1">
    <source>
        <dbReference type="SAM" id="MobiDB-lite"/>
    </source>
</evidence>
<dbReference type="EMBL" id="KV924955">
    <property type="protein sequence ID" value="PIO39445.1"/>
    <property type="molecule type" value="Genomic_DNA"/>
</dbReference>
<organism evidence="2 3">
    <name type="scientific">Aquarana catesbeiana</name>
    <name type="common">American bullfrog</name>
    <name type="synonym">Rana catesbeiana</name>
    <dbReference type="NCBI Taxonomy" id="8400"/>
    <lineage>
        <taxon>Eukaryota</taxon>
        <taxon>Metazoa</taxon>
        <taxon>Chordata</taxon>
        <taxon>Craniata</taxon>
        <taxon>Vertebrata</taxon>
        <taxon>Euteleostomi</taxon>
        <taxon>Amphibia</taxon>
        <taxon>Batrachia</taxon>
        <taxon>Anura</taxon>
        <taxon>Neobatrachia</taxon>
        <taxon>Ranoidea</taxon>
        <taxon>Ranidae</taxon>
        <taxon>Aquarana</taxon>
    </lineage>
</organism>
<proteinExistence type="predicted"/>
<sequence>MGTARRPVASAVAAKPGGAAKEGGAGGLDEEDFIRAFEDVPTVQ</sequence>
<evidence type="ECO:0000313" key="2">
    <source>
        <dbReference type="EMBL" id="PIO39445.1"/>
    </source>
</evidence>
<feature type="compositionally biased region" description="Low complexity" evidence="1">
    <location>
        <begin position="7"/>
        <end position="19"/>
    </location>
</feature>
<dbReference type="Proteomes" id="UP000228934">
    <property type="component" value="Unassembled WGS sequence"/>
</dbReference>
<feature type="non-terminal residue" evidence="2">
    <location>
        <position position="44"/>
    </location>
</feature>
<reference evidence="3" key="1">
    <citation type="journal article" date="2017" name="Nat. Commun.">
        <title>The North American bullfrog draft genome provides insight into hormonal regulation of long noncoding RNA.</title>
        <authorList>
            <person name="Hammond S.A."/>
            <person name="Warren R.L."/>
            <person name="Vandervalk B.P."/>
            <person name="Kucuk E."/>
            <person name="Khan H."/>
            <person name="Gibb E.A."/>
            <person name="Pandoh P."/>
            <person name="Kirk H."/>
            <person name="Zhao Y."/>
            <person name="Jones M."/>
            <person name="Mungall A.J."/>
            <person name="Coope R."/>
            <person name="Pleasance S."/>
            <person name="Moore R.A."/>
            <person name="Holt R.A."/>
            <person name="Round J.M."/>
            <person name="Ohora S."/>
            <person name="Walle B.V."/>
            <person name="Veldhoen N."/>
            <person name="Helbing C.C."/>
            <person name="Birol I."/>
        </authorList>
    </citation>
    <scope>NUCLEOTIDE SEQUENCE [LARGE SCALE GENOMIC DNA]</scope>
</reference>
<protein>
    <submittedName>
        <fullName evidence="2">Uncharacterized protein</fullName>
    </submittedName>
</protein>
<accession>A0A2G9SH67</accession>
<keyword evidence="3" id="KW-1185">Reference proteome</keyword>
<gene>
    <name evidence="2" type="ORF">AB205_0056030</name>
</gene>
<feature type="region of interest" description="Disordered" evidence="1">
    <location>
        <begin position="1"/>
        <end position="27"/>
    </location>
</feature>
<evidence type="ECO:0000313" key="3">
    <source>
        <dbReference type="Proteomes" id="UP000228934"/>
    </source>
</evidence>
<name>A0A2G9SH67_AQUCT</name>